<protein>
    <submittedName>
        <fullName evidence="1">Uncharacterized</fullName>
    </submittedName>
</protein>
<keyword evidence="2" id="KW-1185">Reference proteome</keyword>
<accession>A0A0E4C8S8</accession>
<dbReference type="Proteomes" id="UP000045545">
    <property type="component" value="Unassembled WGS sequence"/>
</dbReference>
<proteinExistence type="predicted"/>
<evidence type="ECO:0000313" key="2">
    <source>
        <dbReference type="Proteomes" id="UP000045545"/>
    </source>
</evidence>
<dbReference type="RefSeq" id="WP_157609517.1">
    <property type="nucleotide sequence ID" value="NZ_CGIH01000027.1"/>
</dbReference>
<dbReference type="EMBL" id="CGIH01000027">
    <property type="protein sequence ID" value="CFX69413.1"/>
    <property type="molecule type" value="Genomic_DNA"/>
</dbReference>
<dbReference type="OrthoDB" id="2083614at2"/>
<gene>
    <name evidence="1" type="ORF">1659</name>
</gene>
<reference evidence="1 2" key="1">
    <citation type="submission" date="2015-03" db="EMBL/GenBank/DDBJ databases">
        <authorList>
            <person name="Murphy D."/>
        </authorList>
    </citation>
    <scope>NUCLEOTIDE SEQUENCE [LARGE SCALE GENOMIC DNA]</scope>
    <source>
        <strain evidence="1 2">OL-4</strain>
    </source>
</reference>
<dbReference type="AlphaFoldDB" id="A0A0E4C8S8"/>
<evidence type="ECO:0000313" key="1">
    <source>
        <dbReference type="EMBL" id="CFX69413.1"/>
    </source>
</evidence>
<sequence>MLSAKDLTSEEQQVAYRVDQYFKSPSMTIHEKLFNALLIAQLELDEENFSNENERNKIVQFKNVLDGLLQKIKT</sequence>
<organism evidence="1 2">
    <name type="scientific">Syntrophomonas zehnderi OL-4</name>
    <dbReference type="NCBI Taxonomy" id="690567"/>
    <lineage>
        <taxon>Bacteria</taxon>
        <taxon>Bacillati</taxon>
        <taxon>Bacillota</taxon>
        <taxon>Clostridia</taxon>
        <taxon>Eubacteriales</taxon>
        <taxon>Syntrophomonadaceae</taxon>
        <taxon>Syntrophomonas</taxon>
    </lineage>
</organism>
<name>A0A0E4C8S8_9FIRM</name>